<accession>A0A3N4KYF7</accession>
<dbReference type="InParanoid" id="A0A3N4KYF7"/>
<reference evidence="1 2" key="1">
    <citation type="journal article" date="2018" name="Nat. Ecol. Evol.">
        <title>Pezizomycetes genomes reveal the molecular basis of ectomycorrhizal truffle lifestyle.</title>
        <authorList>
            <person name="Murat C."/>
            <person name="Payen T."/>
            <person name="Noel B."/>
            <person name="Kuo A."/>
            <person name="Morin E."/>
            <person name="Chen J."/>
            <person name="Kohler A."/>
            <person name="Krizsan K."/>
            <person name="Balestrini R."/>
            <person name="Da Silva C."/>
            <person name="Montanini B."/>
            <person name="Hainaut M."/>
            <person name="Levati E."/>
            <person name="Barry K.W."/>
            <person name="Belfiori B."/>
            <person name="Cichocki N."/>
            <person name="Clum A."/>
            <person name="Dockter R.B."/>
            <person name="Fauchery L."/>
            <person name="Guy J."/>
            <person name="Iotti M."/>
            <person name="Le Tacon F."/>
            <person name="Lindquist E.A."/>
            <person name="Lipzen A."/>
            <person name="Malagnac F."/>
            <person name="Mello A."/>
            <person name="Molinier V."/>
            <person name="Miyauchi S."/>
            <person name="Poulain J."/>
            <person name="Riccioni C."/>
            <person name="Rubini A."/>
            <person name="Sitrit Y."/>
            <person name="Splivallo R."/>
            <person name="Traeger S."/>
            <person name="Wang M."/>
            <person name="Zifcakova L."/>
            <person name="Wipf D."/>
            <person name="Zambonelli A."/>
            <person name="Paolocci F."/>
            <person name="Nowrousian M."/>
            <person name="Ottonello S."/>
            <person name="Baldrian P."/>
            <person name="Spatafora J.W."/>
            <person name="Henrissat B."/>
            <person name="Nagy L.G."/>
            <person name="Aury J.M."/>
            <person name="Wincker P."/>
            <person name="Grigoriev I.V."/>
            <person name="Bonfante P."/>
            <person name="Martin F.M."/>
        </authorList>
    </citation>
    <scope>NUCLEOTIDE SEQUENCE [LARGE SCALE GENOMIC DNA]</scope>
    <source>
        <strain evidence="1 2">CCBAS932</strain>
    </source>
</reference>
<organism evidence="1 2">
    <name type="scientific">Morchella conica CCBAS932</name>
    <dbReference type="NCBI Taxonomy" id="1392247"/>
    <lineage>
        <taxon>Eukaryota</taxon>
        <taxon>Fungi</taxon>
        <taxon>Dikarya</taxon>
        <taxon>Ascomycota</taxon>
        <taxon>Pezizomycotina</taxon>
        <taxon>Pezizomycetes</taxon>
        <taxon>Pezizales</taxon>
        <taxon>Morchellaceae</taxon>
        <taxon>Morchella</taxon>
    </lineage>
</organism>
<proteinExistence type="predicted"/>
<protein>
    <submittedName>
        <fullName evidence="1">Uncharacterized protein</fullName>
    </submittedName>
</protein>
<sequence length="104" mass="11990">MFCFCVSRVAMRPRADGGGRSWCKHCWNCRARAWDLQDSFLLSFSYLVSLVNRLESMGAPGCGALANETKHESRMPTSFMIDHREEYLEFGNKSDYRARIPYVP</sequence>
<evidence type="ECO:0000313" key="2">
    <source>
        <dbReference type="Proteomes" id="UP000277580"/>
    </source>
</evidence>
<name>A0A3N4KYF7_9PEZI</name>
<dbReference type="Proteomes" id="UP000277580">
    <property type="component" value="Unassembled WGS sequence"/>
</dbReference>
<keyword evidence="2" id="KW-1185">Reference proteome</keyword>
<dbReference type="EMBL" id="ML119112">
    <property type="protein sequence ID" value="RPB15600.1"/>
    <property type="molecule type" value="Genomic_DNA"/>
</dbReference>
<evidence type="ECO:0000313" key="1">
    <source>
        <dbReference type="EMBL" id="RPB15600.1"/>
    </source>
</evidence>
<gene>
    <name evidence="1" type="ORF">P167DRAFT_407847</name>
</gene>
<dbReference type="AlphaFoldDB" id="A0A3N4KYF7"/>